<dbReference type="GO" id="GO:0017111">
    <property type="term" value="F:ribonucleoside triphosphate phosphatase activity"/>
    <property type="evidence" value="ECO:0007669"/>
    <property type="project" value="InterPro"/>
</dbReference>
<evidence type="ECO:0000313" key="4">
    <source>
        <dbReference type="EMBL" id="CAL4096073.1"/>
    </source>
</evidence>
<dbReference type="Gene3D" id="3.40.50.300">
    <property type="entry name" value="P-loop containing nucleotide triphosphate hydrolases"/>
    <property type="match status" value="1"/>
</dbReference>
<dbReference type="EMBL" id="CAXKWB010009785">
    <property type="protein sequence ID" value="CAL4096073.1"/>
    <property type="molecule type" value="Genomic_DNA"/>
</dbReference>
<protein>
    <submittedName>
        <fullName evidence="4">Uncharacterized protein</fullName>
    </submittedName>
</protein>
<keyword evidence="5" id="KW-1185">Reference proteome</keyword>
<evidence type="ECO:0000256" key="3">
    <source>
        <dbReference type="ARBA" id="ARBA00022840"/>
    </source>
</evidence>
<dbReference type="InterPro" id="IPR004948">
    <property type="entry name" value="Nuc-triphosphatase_THEP1"/>
</dbReference>
<sequence length="189" mass="21249">MAKKVTLIIFLSSPGAFRKKRNIGKKLNILRECSYARGGFNPTNTSQVCDFEHFWNLKGRDGSSRARLGRGRTTWSTISDHLVNFYKFDAIIRLTVGLQNSSSSILVLDEIGKMELFSTGFVSGIRQLLGSPNTTILTTIPIQKGRPIPLVEEIRNRKDILLINLSRENRNDLTLLEQIVETLVSSLGR</sequence>
<dbReference type="PANTHER" id="PTHR43146">
    <property type="entry name" value="CANCER-RELATED NUCLEOSIDE-TRIPHOSPHATASE"/>
    <property type="match status" value="1"/>
</dbReference>
<evidence type="ECO:0000313" key="5">
    <source>
        <dbReference type="Proteomes" id="UP001497623"/>
    </source>
</evidence>
<feature type="non-terminal residue" evidence="4">
    <location>
        <position position="189"/>
    </location>
</feature>
<organism evidence="4 5">
    <name type="scientific">Meganyctiphanes norvegica</name>
    <name type="common">Northern krill</name>
    <name type="synonym">Thysanopoda norvegica</name>
    <dbReference type="NCBI Taxonomy" id="48144"/>
    <lineage>
        <taxon>Eukaryota</taxon>
        <taxon>Metazoa</taxon>
        <taxon>Ecdysozoa</taxon>
        <taxon>Arthropoda</taxon>
        <taxon>Crustacea</taxon>
        <taxon>Multicrustacea</taxon>
        <taxon>Malacostraca</taxon>
        <taxon>Eumalacostraca</taxon>
        <taxon>Eucarida</taxon>
        <taxon>Euphausiacea</taxon>
        <taxon>Euphausiidae</taxon>
        <taxon>Meganyctiphanes</taxon>
    </lineage>
</organism>
<dbReference type="InterPro" id="IPR027417">
    <property type="entry name" value="P-loop_NTPase"/>
</dbReference>
<dbReference type="Proteomes" id="UP001497623">
    <property type="component" value="Unassembled WGS sequence"/>
</dbReference>
<reference evidence="4 5" key="1">
    <citation type="submission" date="2024-05" db="EMBL/GenBank/DDBJ databases">
        <authorList>
            <person name="Wallberg A."/>
        </authorList>
    </citation>
    <scope>NUCLEOTIDE SEQUENCE [LARGE SCALE GENOMIC DNA]</scope>
</reference>
<proteinExistence type="predicted"/>
<keyword evidence="3" id="KW-0067">ATP-binding</keyword>
<dbReference type="AlphaFoldDB" id="A0AAV2QRR7"/>
<gene>
    <name evidence="4" type="ORF">MNOR_LOCUS15563</name>
</gene>
<dbReference type="PANTHER" id="PTHR43146:SF1">
    <property type="entry name" value="CANCER-RELATED NUCLEOSIDE-TRIPHOSPHATASE"/>
    <property type="match status" value="1"/>
</dbReference>
<dbReference type="SUPFAM" id="SSF52540">
    <property type="entry name" value="P-loop containing nucleoside triphosphate hydrolases"/>
    <property type="match status" value="1"/>
</dbReference>
<accession>A0AAV2QRR7</accession>
<keyword evidence="2" id="KW-0378">Hydrolase</keyword>
<comment type="caution">
    <text evidence="4">The sequence shown here is derived from an EMBL/GenBank/DDBJ whole genome shotgun (WGS) entry which is preliminary data.</text>
</comment>
<name>A0AAV2QRR7_MEGNR</name>
<evidence type="ECO:0000256" key="1">
    <source>
        <dbReference type="ARBA" id="ARBA00022741"/>
    </source>
</evidence>
<evidence type="ECO:0000256" key="2">
    <source>
        <dbReference type="ARBA" id="ARBA00022801"/>
    </source>
</evidence>
<dbReference type="GO" id="GO:0005524">
    <property type="term" value="F:ATP binding"/>
    <property type="evidence" value="ECO:0007669"/>
    <property type="project" value="UniProtKB-KW"/>
</dbReference>
<keyword evidence="1" id="KW-0547">Nucleotide-binding</keyword>
<dbReference type="Pfam" id="PF03266">
    <property type="entry name" value="NTPase_1"/>
    <property type="match status" value="1"/>
</dbReference>